<evidence type="ECO:0000313" key="3">
    <source>
        <dbReference type="Proteomes" id="UP000003874"/>
    </source>
</evidence>
<keyword evidence="1" id="KW-0472">Membrane</keyword>
<protein>
    <submittedName>
        <fullName evidence="2">Uncharacterized protein</fullName>
    </submittedName>
</protein>
<dbReference type="Proteomes" id="UP000003874">
    <property type="component" value="Unassembled WGS sequence"/>
</dbReference>
<feature type="transmembrane region" description="Helical" evidence="1">
    <location>
        <begin position="21"/>
        <end position="43"/>
    </location>
</feature>
<gene>
    <name evidence="2" type="ORF">HMPREF9420_1787</name>
</gene>
<proteinExistence type="predicted"/>
<reference evidence="2 3" key="1">
    <citation type="submission" date="2010-12" db="EMBL/GenBank/DDBJ databases">
        <authorList>
            <person name="Muzny D."/>
            <person name="Qin X."/>
            <person name="Deng J."/>
            <person name="Jiang H."/>
            <person name="Liu Y."/>
            <person name="Qu J."/>
            <person name="Song X.-Z."/>
            <person name="Zhang L."/>
            <person name="Thornton R."/>
            <person name="Coyle M."/>
            <person name="Francisco L."/>
            <person name="Jackson L."/>
            <person name="Javaid M."/>
            <person name="Korchina V."/>
            <person name="Kovar C."/>
            <person name="Mata R."/>
            <person name="Mathew T."/>
            <person name="Ngo R."/>
            <person name="Nguyen L."/>
            <person name="Nguyen N."/>
            <person name="Okwuonu G."/>
            <person name="Ongeri F."/>
            <person name="Pham C."/>
            <person name="Simmons D."/>
            <person name="Wilczek-Boney K."/>
            <person name="Hale W."/>
            <person name="Jakkamsetti A."/>
            <person name="Pham P."/>
            <person name="Ruth R."/>
            <person name="San Lucas F."/>
            <person name="Warren J."/>
            <person name="Zhang J."/>
            <person name="Zhao Z."/>
            <person name="Zhou C."/>
            <person name="Zhu D."/>
            <person name="Lee S."/>
            <person name="Bess C."/>
            <person name="Blankenburg K."/>
            <person name="Forbes L."/>
            <person name="Fu Q."/>
            <person name="Gubbala S."/>
            <person name="Hirani K."/>
            <person name="Jayaseelan J.C."/>
            <person name="Lara F."/>
            <person name="Munidasa M."/>
            <person name="Palculict T."/>
            <person name="Patil S."/>
            <person name="Pu L.-L."/>
            <person name="Saada N."/>
            <person name="Tang L."/>
            <person name="Weissenberger G."/>
            <person name="Zhu Y."/>
            <person name="Hemphill L."/>
            <person name="Shang Y."/>
            <person name="Youmans B."/>
            <person name="Ayvaz T."/>
            <person name="Ross M."/>
            <person name="Santibanez J."/>
            <person name="Aqrawi P."/>
            <person name="Gross S."/>
            <person name="Joshi V."/>
            <person name="Fowler G."/>
            <person name="Nazareth L."/>
            <person name="Reid J."/>
            <person name="Worley K."/>
            <person name="Petrosino J."/>
            <person name="Highlander S."/>
            <person name="Gibbs R."/>
        </authorList>
    </citation>
    <scope>NUCLEOTIDE SEQUENCE [LARGE SCALE GENOMIC DNA]</scope>
    <source>
        <strain evidence="2 3">DSM 15606</strain>
    </source>
</reference>
<evidence type="ECO:0000256" key="1">
    <source>
        <dbReference type="SAM" id="Phobius"/>
    </source>
</evidence>
<organism evidence="2 3">
    <name type="scientific">Segatella salivae DSM 15606</name>
    <dbReference type="NCBI Taxonomy" id="888832"/>
    <lineage>
        <taxon>Bacteria</taxon>
        <taxon>Pseudomonadati</taxon>
        <taxon>Bacteroidota</taxon>
        <taxon>Bacteroidia</taxon>
        <taxon>Bacteroidales</taxon>
        <taxon>Prevotellaceae</taxon>
        <taxon>Segatella</taxon>
    </lineage>
</organism>
<sequence length="47" mass="5550">MTALLLANPGLLKEQRLQRCTIITFDMADIFIEVFPYFAIYLFECLY</sequence>
<evidence type="ECO:0000313" key="2">
    <source>
        <dbReference type="EMBL" id="EFV04090.1"/>
    </source>
</evidence>
<dbReference type="HOGENOM" id="CLU_3171752_0_0_10"/>
<dbReference type="AlphaFoldDB" id="E6MQL9"/>
<comment type="caution">
    <text evidence="2">The sequence shown here is derived from an EMBL/GenBank/DDBJ whole genome shotgun (WGS) entry which is preliminary data.</text>
</comment>
<dbReference type="EMBL" id="AEQO01000146">
    <property type="protein sequence ID" value="EFV04090.1"/>
    <property type="molecule type" value="Genomic_DNA"/>
</dbReference>
<dbReference type="STRING" id="888832.HMPREF9420_1787"/>
<keyword evidence="3" id="KW-1185">Reference proteome</keyword>
<name>E6MQL9_9BACT</name>
<accession>E6MQL9</accession>
<keyword evidence="1" id="KW-1133">Transmembrane helix</keyword>
<keyword evidence="1" id="KW-0812">Transmembrane</keyword>